<comment type="caution">
    <text evidence="1">The sequence shown here is derived from an EMBL/GenBank/DDBJ whole genome shotgun (WGS) entry which is preliminary data.</text>
</comment>
<proteinExistence type="predicted"/>
<gene>
    <name evidence="1" type="ORF">ACOLOM_LOCUS7690</name>
</gene>
<protein>
    <submittedName>
        <fullName evidence="1">9354_t:CDS:1</fullName>
    </submittedName>
</protein>
<evidence type="ECO:0000313" key="1">
    <source>
        <dbReference type="EMBL" id="CAG8632928.1"/>
    </source>
</evidence>
<reference evidence="1" key="1">
    <citation type="submission" date="2021-06" db="EMBL/GenBank/DDBJ databases">
        <authorList>
            <person name="Kallberg Y."/>
            <person name="Tangrot J."/>
            <person name="Rosling A."/>
        </authorList>
    </citation>
    <scope>NUCLEOTIDE SEQUENCE</scope>
    <source>
        <strain evidence="1">CL356</strain>
    </source>
</reference>
<evidence type="ECO:0000313" key="2">
    <source>
        <dbReference type="Proteomes" id="UP000789525"/>
    </source>
</evidence>
<dbReference type="Proteomes" id="UP000789525">
    <property type="component" value="Unassembled WGS sequence"/>
</dbReference>
<dbReference type="EMBL" id="CAJVPT010018282">
    <property type="protein sequence ID" value="CAG8632928.1"/>
    <property type="molecule type" value="Genomic_DNA"/>
</dbReference>
<accession>A0ACA9N9I5</accession>
<feature type="non-terminal residue" evidence="1">
    <location>
        <position position="540"/>
    </location>
</feature>
<name>A0ACA9N9I5_9GLOM</name>
<sequence length="540" mass="59933">MGRNIDTLKDLGESVNQFPSGNAAAHLSIPAEYIAIPLEAISFFTVELHLFALVDPKLPLPQIITGFTEGDVLESNMNTNPALQALNDELYDFLALSVRGFIFPWWMKISPRDREFPQEVTQIITHVLRQVEDRVMVADVPLLLANVLPTLLKQHYADYHTASAKVATSYVTGLPSDNDPLAHIFHSLQPHMAISAEGKIDPNYIRQAVEHVMKACLPPEDWESENERSIVREIIVKIILENAFPRLSQGWFIQKNLLELLGSPNDFVAPSTFNLVVVFVLSAVQSISGFALAAISGVQACLQTIADVNKAPPRKYRTDPTRRDLATPSVEMLAEKVLFPNGFPGPPPVEPNMEEQMLIREQLERRLFDVIPSMIGKLIYGPNLDVQRRTVKDILDPLSSSKCNLHLLMFILDAIIVTVFPELALNAPDSEISKNGALGSEPDSPTQTPQLHEYPRETSVSPLIGGEVLSNNVCQGMLSSTDSQPKDSGAGYMVRWIIMNECEFVRTGYELSDKAGYGVQGCKCQRGNADSDEEMPYEKK</sequence>
<keyword evidence="2" id="KW-1185">Reference proteome</keyword>
<organism evidence="1 2">
    <name type="scientific">Acaulospora colombiana</name>
    <dbReference type="NCBI Taxonomy" id="27376"/>
    <lineage>
        <taxon>Eukaryota</taxon>
        <taxon>Fungi</taxon>
        <taxon>Fungi incertae sedis</taxon>
        <taxon>Mucoromycota</taxon>
        <taxon>Glomeromycotina</taxon>
        <taxon>Glomeromycetes</taxon>
        <taxon>Diversisporales</taxon>
        <taxon>Acaulosporaceae</taxon>
        <taxon>Acaulospora</taxon>
    </lineage>
</organism>